<dbReference type="PROSITE" id="PS51257">
    <property type="entry name" value="PROKAR_LIPOPROTEIN"/>
    <property type="match status" value="1"/>
</dbReference>
<dbReference type="InterPro" id="IPR006059">
    <property type="entry name" value="SBP"/>
</dbReference>
<reference evidence="7 8" key="1">
    <citation type="submission" date="2016-08" db="EMBL/GenBank/DDBJ databases">
        <title>Complete Genome Sequence Of The Indigo Reducing Clostridium isatidis DSM15098.</title>
        <authorList>
            <person name="Little G.T."/>
            <person name="Minton N.P."/>
        </authorList>
    </citation>
    <scope>NUCLEOTIDE SEQUENCE [LARGE SCALE GENOMIC DNA]</scope>
    <source>
        <strain evidence="7 8">DSM 15098</strain>
    </source>
</reference>
<dbReference type="GO" id="GO:0019808">
    <property type="term" value="F:polyamine binding"/>
    <property type="evidence" value="ECO:0007669"/>
    <property type="project" value="InterPro"/>
</dbReference>
<keyword evidence="8" id="KW-1185">Reference proteome</keyword>
<dbReference type="Proteomes" id="UP000264883">
    <property type="component" value="Chromosome"/>
</dbReference>
<comment type="subcellular location">
    <subcellularLocation>
        <location evidence="1">Periplasm</location>
    </subcellularLocation>
</comment>
<evidence type="ECO:0000256" key="6">
    <source>
        <dbReference type="SAM" id="SignalP"/>
    </source>
</evidence>
<dbReference type="Pfam" id="PF13416">
    <property type="entry name" value="SBP_bac_8"/>
    <property type="match status" value="1"/>
</dbReference>
<dbReference type="GO" id="GO:0015846">
    <property type="term" value="P:polyamine transport"/>
    <property type="evidence" value="ECO:0007669"/>
    <property type="project" value="InterPro"/>
</dbReference>
<dbReference type="CDD" id="cd13590">
    <property type="entry name" value="PBP2_PotD_PotF_like"/>
    <property type="match status" value="1"/>
</dbReference>
<dbReference type="Gene3D" id="3.40.190.10">
    <property type="entry name" value="Periplasmic binding protein-like II"/>
    <property type="match status" value="2"/>
</dbReference>
<dbReference type="KEGG" id="cia:BEN51_09120"/>
<evidence type="ECO:0000313" key="8">
    <source>
        <dbReference type="Proteomes" id="UP000264883"/>
    </source>
</evidence>
<dbReference type="PANTHER" id="PTHR30222:SF17">
    <property type="entry name" value="SPERMIDINE_PUTRESCINE-BINDING PERIPLASMIC PROTEIN"/>
    <property type="match status" value="1"/>
</dbReference>
<dbReference type="PRINTS" id="PR00909">
    <property type="entry name" value="SPERMDNBNDNG"/>
</dbReference>
<feature type="signal peptide" evidence="6">
    <location>
        <begin position="1"/>
        <end position="26"/>
    </location>
</feature>
<feature type="binding site" evidence="5">
    <location>
        <position position="95"/>
    </location>
    <ligand>
        <name>spermidine</name>
        <dbReference type="ChEBI" id="CHEBI:57834"/>
    </ligand>
</feature>
<name>A0A343JG41_9CLOT</name>
<gene>
    <name evidence="7" type="ORF">BEN51_09120</name>
</gene>
<dbReference type="AlphaFoldDB" id="A0A343JG41"/>
<proteinExistence type="predicted"/>
<dbReference type="PANTHER" id="PTHR30222">
    <property type="entry name" value="SPERMIDINE/PUTRESCINE-BINDING PERIPLASMIC PROTEIN"/>
    <property type="match status" value="1"/>
</dbReference>
<dbReference type="PIRSF" id="PIRSF019574">
    <property type="entry name" value="Periplasmic_polyamine_BP"/>
    <property type="match status" value="1"/>
</dbReference>
<dbReference type="InterPro" id="IPR001188">
    <property type="entry name" value="Sperm_putr-bd"/>
</dbReference>
<feature type="chain" id="PRO_5017021888" evidence="6">
    <location>
        <begin position="27"/>
        <end position="358"/>
    </location>
</feature>
<dbReference type="SUPFAM" id="SSF53850">
    <property type="entry name" value="Periplasmic binding protein-like II"/>
    <property type="match status" value="1"/>
</dbReference>
<evidence type="ECO:0000256" key="1">
    <source>
        <dbReference type="ARBA" id="ARBA00004418"/>
    </source>
</evidence>
<keyword evidence="2" id="KW-0813">Transport</keyword>
<sequence>MKLKKIKQVVALCTSLLLLSSSLVSCSSKGNGNNKEERVLNVFNYGDYIDEDLIDKFEKETGIKVIYDTYETNEIMYQKVKSNPGAYDILFPSDYMIEKMIKEDMLEKLDFNNIPNYEYIGEQYKNLVYDPNNEYSVPYMWGTIGIIYNADNIKDNIDSWNNLWNEKYSGDILMFDSIRDTLAISLARKGYSINSTNPKEIEEAANELIKQKPLVQAYVMDEVKEKMVNGEANFATVYSGDAIYIQQDAPDINFKYVVPKEGSNIWFDAMVIPKGAVNKDEAEEFINFLSNPENAKQNVEYIGYSTPNVAAYELLDKEIQNNETAYPSEELLKKCEIYRDLGENIKLYDDAWLNVKMK</sequence>
<protein>
    <submittedName>
        <fullName evidence="7">Spermidine/putrescine ABC transporter substrate-binding protein</fullName>
    </submittedName>
</protein>
<keyword evidence="4" id="KW-0574">Periplasm</keyword>
<accession>A0A343JG41</accession>
<evidence type="ECO:0000313" key="7">
    <source>
        <dbReference type="EMBL" id="ASW44499.1"/>
    </source>
</evidence>
<evidence type="ECO:0000256" key="2">
    <source>
        <dbReference type="ARBA" id="ARBA00022448"/>
    </source>
</evidence>
<organism evidence="7 8">
    <name type="scientific">Clostridium isatidis</name>
    <dbReference type="NCBI Taxonomy" id="182773"/>
    <lineage>
        <taxon>Bacteria</taxon>
        <taxon>Bacillati</taxon>
        <taxon>Bacillota</taxon>
        <taxon>Clostridia</taxon>
        <taxon>Eubacteriales</taxon>
        <taxon>Clostridiaceae</taxon>
        <taxon>Clostridium</taxon>
    </lineage>
</organism>
<keyword evidence="3 6" id="KW-0732">Signal</keyword>
<evidence type="ECO:0000256" key="3">
    <source>
        <dbReference type="ARBA" id="ARBA00022729"/>
    </source>
</evidence>
<evidence type="ECO:0000256" key="5">
    <source>
        <dbReference type="PIRSR" id="PIRSR019574-1"/>
    </source>
</evidence>
<evidence type="ECO:0000256" key="4">
    <source>
        <dbReference type="ARBA" id="ARBA00022764"/>
    </source>
</evidence>
<dbReference type="GO" id="GO:0042597">
    <property type="term" value="C:periplasmic space"/>
    <property type="evidence" value="ECO:0007669"/>
    <property type="project" value="UniProtKB-SubCell"/>
</dbReference>
<dbReference type="EMBL" id="CP016786">
    <property type="protein sequence ID" value="ASW44499.1"/>
    <property type="molecule type" value="Genomic_DNA"/>
</dbReference>